<protein>
    <submittedName>
        <fullName evidence="2">Uncharacterized protein</fullName>
    </submittedName>
</protein>
<dbReference type="AlphaFoldDB" id="X0SAR0"/>
<name>X0SAR0_9ZZZZ</name>
<feature type="coiled-coil region" evidence="1">
    <location>
        <begin position="42"/>
        <end position="97"/>
    </location>
</feature>
<comment type="caution">
    <text evidence="2">The sequence shown here is derived from an EMBL/GenBank/DDBJ whole genome shotgun (WGS) entry which is preliminary data.</text>
</comment>
<gene>
    <name evidence="2" type="ORF">S01H1_00476</name>
</gene>
<evidence type="ECO:0000256" key="1">
    <source>
        <dbReference type="SAM" id="Coils"/>
    </source>
</evidence>
<proteinExistence type="predicted"/>
<feature type="non-terminal residue" evidence="2">
    <location>
        <position position="1"/>
    </location>
</feature>
<feature type="non-terminal residue" evidence="2">
    <location>
        <position position="663"/>
    </location>
</feature>
<evidence type="ECO:0000313" key="2">
    <source>
        <dbReference type="EMBL" id="GAF72997.1"/>
    </source>
</evidence>
<organism evidence="2">
    <name type="scientific">marine sediment metagenome</name>
    <dbReference type="NCBI Taxonomy" id="412755"/>
    <lineage>
        <taxon>unclassified sequences</taxon>
        <taxon>metagenomes</taxon>
        <taxon>ecological metagenomes</taxon>
    </lineage>
</organism>
<dbReference type="EMBL" id="BARS01000167">
    <property type="protein sequence ID" value="GAF72997.1"/>
    <property type="molecule type" value="Genomic_DNA"/>
</dbReference>
<keyword evidence="1" id="KW-0175">Coiled coil</keyword>
<accession>X0SAR0</accession>
<reference evidence="2" key="1">
    <citation type="journal article" date="2014" name="Front. Microbiol.">
        <title>High frequency of phylogenetically diverse reductive dehalogenase-homologous genes in deep subseafloor sedimentary metagenomes.</title>
        <authorList>
            <person name="Kawai M."/>
            <person name="Futagami T."/>
            <person name="Toyoda A."/>
            <person name="Takaki Y."/>
            <person name="Nishi S."/>
            <person name="Hori S."/>
            <person name="Arai W."/>
            <person name="Tsubouchi T."/>
            <person name="Morono Y."/>
            <person name="Uchiyama I."/>
            <person name="Ito T."/>
            <person name="Fujiyama A."/>
            <person name="Inagaki F."/>
            <person name="Takami H."/>
        </authorList>
    </citation>
    <scope>NUCLEOTIDE SEQUENCE</scope>
    <source>
        <strain evidence="2">Expedition CK06-06</strain>
    </source>
</reference>
<sequence>GLNSPFESELREKKKTRTVSVTKDEIPVQLPTNYNVISKHNAKKLNETITDLQKQLDVSKNEHICKDSMIREKDLRIQSLVEEMDGIRNESQEKEKRIFNLDKDFTEFKEQNQVKIDIGEKLLKLSKTKKWKGSIRARRLYGLAYVQLPAASAKYLSQLIPVTIAAFLCDADIDIHFDDLEFIAGATPCDKKLSECVMLLHELVKYKIADYTNKGAIWSLVHDKGDRNKLGRLIRVLSMLNKFGRFDPHFNDGVVSIKIDADGVACKDDDLISHIENTFRGIEPYLKHLDSAKIIEISSFTTDAGGGGGTKETCAFKYRDSFGRIYHIMYVITCALHGHSKPLEKAWLSAFSKFGLGEKNVGQFVYECWYIQDRLGEKFKQRWELITGKKWVGILLPKPILSRWGYPMLGCTKVYEHFDDWGKFIQHHYEVEKAANVLAKTSVTCLALWKNPEVKCHLSFIVHFGKEYWTPGYNWMRMKDEITKHEGHCSHEMLQQVFVMLSKLDEIISSWESMPVFAECTQLVNALDDDILDDDGKVTKPGKQSTKVRFILFLNNYRKAFLKDSGFQRWFTTLCTFTLGSSNAKATTIFAQHILRLRSNSATNTNSSPMQSSFPTILPSGVSHEKAHSSYEYSNWLLFLETYTKIDLKDPLLKYEKAIELLA</sequence>